<protein>
    <recommendedName>
        <fullName evidence="6">Protein kinase domain-containing protein</fullName>
    </recommendedName>
</protein>
<accession>A0AAD5ZNE5</accession>
<dbReference type="SUPFAM" id="SSF56112">
    <property type="entry name" value="Protein kinase-like (PK-like)"/>
    <property type="match status" value="1"/>
</dbReference>
<evidence type="ECO:0000313" key="8">
    <source>
        <dbReference type="Proteomes" id="UP001210211"/>
    </source>
</evidence>
<proteinExistence type="predicted"/>
<dbReference type="InterPro" id="IPR000719">
    <property type="entry name" value="Prot_kinase_dom"/>
</dbReference>
<comment type="caution">
    <text evidence="7">The sequence shown here is derived from an EMBL/GenBank/DDBJ whole genome shotgun (WGS) entry which is preliminary data.</text>
</comment>
<comment type="subcellular location">
    <subcellularLocation>
        <location evidence="1">Membrane</location>
        <topology evidence="1">Single-pass membrane protein</topology>
    </subcellularLocation>
</comment>
<dbReference type="PANTHER" id="PTHR47974">
    <property type="entry name" value="OS07G0415500 PROTEIN"/>
    <property type="match status" value="1"/>
</dbReference>
<reference evidence="7 8" key="1">
    <citation type="journal article" date="2022" name="Cell">
        <title>Repeat-based holocentromeres influence genome architecture and karyotype evolution.</title>
        <authorList>
            <person name="Hofstatter P.G."/>
            <person name="Thangavel G."/>
            <person name="Lux T."/>
            <person name="Neumann P."/>
            <person name="Vondrak T."/>
            <person name="Novak P."/>
            <person name="Zhang M."/>
            <person name="Costa L."/>
            <person name="Castellani M."/>
            <person name="Scott A."/>
            <person name="Toegelov H."/>
            <person name="Fuchs J."/>
            <person name="Mata-Sucre Y."/>
            <person name="Dias Y."/>
            <person name="Vanzela A.L.L."/>
            <person name="Huettel B."/>
            <person name="Almeida C.C.S."/>
            <person name="Simkova H."/>
            <person name="Souza G."/>
            <person name="Pedrosa-Harand A."/>
            <person name="Macas J."/>
            <person name="Mayer K.F.X."/>
            <person name="Houben A."/>
            <person name="Marques A."/>
        </authorList>
    </citation>
    <scope>NUCLEOTIDE SEQUENCE [LARGE SCALE GENOMIC DNA]</scope>
    <source>
        <strain evidence="7">RhyTen1mFocal</strain>
    </source>
</reference>
<keyword evidence="3" id="KW-0732">Signal</keyword>
<evidence type="ECO:0000256" key="2">
    <source>
        <dbReference type="ARBA" id="ARBA00022692"/>
    </source>
</evidence>
<dbReference type="GO" id="GO:0016020">
    <property type="term" value="C:membrane"/>
    <property type="evidence" value="ECO:0007669"/>
    <property type="project" value="UniProtKB-SubCell"/>
</dbReference>
<evidence type="ECO:0000313" key="7">
    <source>
        <dbReference type="EMBL" id="KAJ3701102.1"/>
    </source>
</evidence>
<keyword evidence="4" id="KW-1133">Transmembrane helix</keyword>
<dbReference type="Gene3D" id="1.10.510.10">
    <property type="entry name" value="Transferase(Phosphotransferase) domain 1"/>
    <property type="match status" value="1"/>
</dbReference>
<keyword evidence="2" id="KW-0812">Transmembrane</keyword>
<dbReference type="Proteomes" id="UP001210211">
    <property type="component" value="Unassembled WGS sequence"/>
</dbReference>
<organism evidence="7 8">
    <name type="scientific">Rhynchospora tenuis</name>
    <dbReference type="NCBI Taxonomy" id="198213"/>
    <lineage>
        <taxon>Eukaryota</taxon>
        <taxon>Viridiplantae</taxon>
        <taxon>Streptophyta</taxon>
        <taxon>Embryophyta</taxon>
        <taxon>Tracheophyta</taxon>
        <taxon>Spermatophyta</taxon>
        <taxon>Magnoliopsida</taxon>
        <taxon>Liliopsida</taxon>
        <taxon>Poales</taxon>
        <taxon>Cyperaceae</taxon>
        <taxon>Cyperoideae</taxon>
        <taxon>Rhynchosporeae</taxon>
        <taxon>Rhynchospora</taxon>
    </lineage>
</organism>
<dbReference type="AlphaFoldDB" id="A0AAD5ZNE5"/>
<evidence type="ECO:0000256" key="1">
    <source>
        <dbReference type="ARBA" id="ARBA00004167"/>
    </source>
</evidence>
<evidence type="ECO:0000256" key="3">
    <source>
        <dbReference type="ARBA" id="ARBA00022729"/>
    </source>
</evidence>
<dbReference type="GO" id="GO:0005524">
    <property type="term" value="F:ATP binding"/>
    <property type="evidence" value="ECO:0007669"/>
    <property type="project" value="InterPro"/>
</dbReference>
<evidence type="ECO:0000256" key="5">
    <source>
        <dbReference type="ARBA" id="ARBA00023136"/>
    </source>
</evidence>
<gene>
    <name evidence="7" type="ORF">LUZ61_004807</name>
</gene>
<evidence type="ECO:0000259" key="6">
    <source>
        <dbReference type="PROSITE" id="PS50011"/>
    </source>
</evidence>
<dbReference type="EMBL" id="JAMRDG010000001">
    <property type="protein sequence ID" value="KAJ3701102.1"/>
    <property type="molecule type" value="Genomic_DNA"/>
</dbReference>
<evidence type="ECO:0000256" key="4">
    <source>
        <dbReference type="ARBA" id="ARBA00022989"/>
    </source>
</evidence>
<keyword evidence="5" id="KW-0472">Membrane</keyword>
<sequence length="149" mass="16789">MAKLLGRDFSRALTTIRGTFGYLAPEWYSGEAITEKADVYSFGMMLFEIISGKRNANKFNNTRYPYFPLYAMVKMNEGEVLCFLDDKLGGNVNVVELIRACKIAGWCIQEPEIHRPSMRKVVLMLEGVISVGIPPVPKSLLNLVDAEDY</sequence>
<dbReference type="GO" id="GO:0004672">
    <property type="term" value="F:protein kinase activity"/>
    <property type="evidence" value="ECO:0007669"/>
    <property type="project" value="InterPro"/>
</dbReference>
<dbReference type="Pfam" id="PF00069">
    <property type="entry name" value="Pkinase"/>
    <property type="match status" value="1"/>
</dbReference>
<dbReference type="PANTHER" id="PTHR47974:SF19">
    <property type="entry name" value="RECEPTOR-LIKE SERINE_THREONINE-PROTEIN KINASE"/>
    <property type="match status" value="1"/>
</dbReference>
<name>A0AAD5ZNE5_9POAL</name>
<keyword evidence="8" id="KW-1185">Reference proteome</keyword>
<feature type="domain" description="Protein kinase" evidence="6">
    <location>
        <begin position="1"/>
        <end position="129"/>
    </location>
</feature>
<dbReference type="PROSITE" id="PS50011">
    <property type="entry name" value="PROTEIN_KINASE_DOM"/>
    <property type="match status" value="1"/>
</dbReference>
<dbReference type="InterPro" id="IPR011009">
    <property type="entry name" value="Kinase-like_dom_sf"/>
</dbReference>